<accession>A0ABM8E6L8</accession>
<gene>
    <name evidence="2" type="ORF">SS37A_11310</name>
</gene>
<keyword evidence="1" id="KW-0812">Transmembrane</keyword>
<evidence type="ECO:0000256" key="1">
    <source>
        <dbReference type="SAM" id="Phobius"/>
    </source>
</evidence>
<dbReference type="Proteomes" id="UP001317629">
    <property type="component" value="Chromosome"/>
</dbReference>
<evidence type="ECO:0008006" key="4">
    <source>
        <dbReference type="Google" id="ProtNLM"/>
    </source>
</evidence>
<keyword evidence="3" id="KW-1185">Reference proteome</keyword>
<dbReference type="EMBL" id="AP027142">
    <property type="protein sequence ID" value="BDV33602.1"/>
    <property type="molecule type" value="Genomic_DNA"/>
</dbReference>
<dbReference type="InterPro" id="IPR024399">
    <property type="entry name" value="DUF2628"/>
</dbReference>
<dbReference type="RefSeq" id="WP_281931096.1">
    <property type="nucleotide sequence ID" value="NZ_AP027142.1"/>
</dbReference>
<feature type="transmembrane region" description="Helical" evidence="1">
    <location>
        <begin position="47"/>
        <end position="66"/>
    </location>
</feature>
<name>A0ABM8E6L8_9HYPH</name>
<keyword evidence="1" id="KW-0472">Membrane</keyword>
<reference evidence="2 3" key="1">
    <citation type="journal article" date="2023" name="Int. J. Syst. Evol. Microbiol.">
        <title>Methylocystis iwaonis sp. nov., a type II methane-oxidizing bacterium from surface soil of a rice paddy field in Japan, and emended description of the genus Methylocystis (ex Whittenbury et al. 1970) Bowman et al. 1993.</title>
        <authorList>
            <person name="Kaise H."/>
            <person name="Sawadogo J.B."/>
            <person name="Alam M.S."/>
            <person name="Ueno C."/>
            <person name="Dianou D."/>
            <person name="Shinjo R."/>
            <person name="Asakawa S."/>
        </authorList>
    </citation>
    <scope>NUCLEOTIDE SEQUENCE [LARGE SCALE GENOMIC DNA]</scope>
    <source>
        <strain evidence="2 3">SS37A-Re</strain>
    </source>
</reference>
<keyword evidence="1" id="KW-1133">Transmembrane helix</keyword>
<proteinExistence type="predicted"/>
<evidence type="ECO:0000313" key="2">
    <source>
        <dbReference type="EMBL" id="BDV33602.1"/>
    </source>
</evidence>
<organism evidence="2 3">
    <name type="scientific">Methylocystis iwaonis</name>
    <dbReference type="NCBI Taxonomy" id="2885079"/>
    <lineage>
        <taxon>Bacteria</taxon>
        <taxon>Pseudomonadati</taxon>
        <taxon>Pseudomonadota</taxon>
        <taxon>Alphaproteobacteria</taxon>
        <taxon>Hyphomicrobiales</taxon>
        <taxon>Methylocystaceae</taxon>
        <taxon>Methylocystis</taxon>
    </lineage>
</organism>
<protein>
    <recommendedName>
        <fullName evidence="4">DUF2628 domain-containing protein</fullName>
    </recommendedName>
</protein>
<dbReference type="Pfam" id="PF10947">
    <property type="entry name" value="DUF2628"/>
    <property type="match status" value="1"/>
</dbReference>
<sequence>MAIFTVHLPPEGAARPEKIVFLRDSFSTPAFIFGPLWLLWKRAWIAALGWSLLLAAISALGVSFLLPKLTTSFLALAAALVLGFEGDRILAWSLQRRGYVEGDLVNADTEEEAEMVYFGRLRAFSPETLPSESRA</sequence>
<evidence type="ECO:0000313" key="3">
    <source>
        <dbReference type="Proteomes" id="UP001317629"/>
    </source>
</evidence>